<dbReference type="Proteomes" id="UP000007802">
    <property type="component" value="Unassembled WGS sequence"/>
</dbReference>
<name>A0A0J9EPG2_AJEDA</name>
<evidence type="ECO:0000313" key="1">
    <source>
        <dbReference type="EMBL" id="KMW67095.1"/>
    </source>
</evidence>
<proteinExistence type="predicted"/>
<dbReference type="EMBL" id="GG749416">
    <property type="protein sequence ID" value="KMW67095.1"/>
    <property type="molecule type" value="Genomic_DNA"/>
</dbReference>
<protein>
    <submittedName>
        <fullName evidence="1">Uncharacterized protein</fullName>
    </submittedName>
</protein>
<dbReference type="AlphaFoldDB" id="A0A0J9EPG2"/>
<gene>
    <name evidence="1" type="ORF">BDDG_11913</name>
</gene>
<accession>A0A0J9EPG2</accession>
<reference evidence="1" key="1">
    <citation type="submission" date="2010-03" db="EMBL/GenBank/DDBJ databases">
        <title>Annotation of Blastomyces dermatitidis strain ATCC 18188.</title>
        <authorList>
            <consortium name="The Broad Institute Genome Sequencing Platform"/>
            <consortium name="Broad Institute Genome Sequencing Center for Infectious Disease."/>
            <person name="Cuomo C."/>
            <person name="Klein B."/>
            <person name="Sullivan T."/>
            <person name="Heitman J."/>
            <person name="Young S."/>
            <person name="Zeng Q."/>
            <person name="Gargeya S."/>
            <person name="Alvarado L."/>
            <person name="Berlin A.M."/>
            <person name="Chapman S.B."/>
            <person name="Chen Z."/>
            <person name="Freedman E."/>
            <person name="Gellesch M."/>
            <person name="Goldberg J."/>
            <person name="Griggs A."/>
            <person name="Gujja S."/>
            <person name="Heilman E."/>
            <person name="Heiman D."/>
            <person name="Howarth C."/>
            <person name="Mehta T."/>
            <person name="Neiman D."/>
            <person name="Pearson M."/>
            <person name="Roberts A."/>
            <person name="Saif S."/>
            <person name="Shea T."/>
            <person name="Shenoy N."/>
            <person name="Sisk P."/>
            <person name="Stolte C."/>
            <person name="Sykes S."/>
            <person name="White J."/>
            <person name="Yandava C."/>
            <person name="Haas B."/>
            <person name="Nusbaum C."/>
            <person name="Birren B."/>
        </authorList>
    </citation>
    <scope>NUCLEOTIDE SEQUENCE</scope>
    <source>
        <strain evidence="1">ATCC 18188</strain>
    </source>
</reference>
<sequence>MGLRPVRWCNSSLIAEWWRHIRPFTKYGYFVEQLYPNKSLPVASSVKFLSRGQNSHSATWSPFRPQHPSTHRGSTWAKIESQVTTSLLLVQCETIVPCREII</sequence>
<organism evidence="1">
    <name type="scientific">Ajellomyces dermatitidis (strain ATCC 18188 / CBS 674.68)</name>
    <name type="common">Blastomyces dermatitidis</name>
    <dbReference type="NCBI Taxonomy" id="653446"/>
    <lineage>
        <taxon>Eukaryota</taxon>
        <taxon>Fungi</taxon>
        <taxon>Dikarya</taxon>
        <taxon>Ascomycota</taxon>
        <taxon>Pezizomycotina</taxon>
        <taxon>Eurotiomycetes</taxon>
        <taxon>Eurotiomycetidae</taxon>
        <taxon>Onygenales</taxon>
        <taxon>Ajellomycetaceae</taxon>
        <taxon>Blastomyces</taxon>
    </lineage>
</organism>